<evidence type="ECO:0000313" key="4">
    <source>
        <dbReference type="Proteomes" id="UP001497453"/>
    </source>
</evidence>
<feature type="domain" description="GAF" evidence="2">
    <location>
        <begin position="117"/>
        <end position="202"/>
    </location>
</feature>
<dbReference type="PANTHER" id="PTHR21021:SF15">
    <property type="entry name" value="FREE METHIONINE-R-SULFOXIDE REDUCTASE"/>
    <property type="match status" value="1"/>
</dbReference>
<keyword evidence="4" id="KW-1185">Reference proteome</keyword>
<dbReference type="Gene3D" id="3.30.450.40">
    <property type="match status" value="1"/>
</dbReference>
<dbReference type="EMBL" id="OZ037947">
    <property type="protein sequence ID" value="CAL1706235.1"/>
    <property type="molecule type" value="Genomic_DNA"/>
</dbReference>
<comment type="similarity">
    <text evidence="1">Belongs to the free Met sulfoxide reductase family.</text>
</comment>
<evidence type="ECO:0000256" key="1">
    <source>
        <dbReference type="ARBA" id="ARBA00038454"/>
    </source>
</evidence>
<dbReference type="InterPro" id="IPR003018">
    <property type="entry name" value="GAF"/>
</dbReference>
<dbReference type="PROSITE" id="PS01320">
    <property type="entry name" value="UPF0067"/>
    <property type="match status" value="1"/>
</dbReference>
<evidence type="ECO:0000259" key="2">
    <source>
        <dbReference type="Pfam" id="PF01590"/>
    </source>
</evidence>
<evidence type="ECO:0000313" key="3">
    <source>
        <dbReference type="EMBL" id="CAL1706235.1"/>
    </source>
</evidence>
<dbReference type="InterPro" id="IPR029016">
    <property type="entry name" value="GAF-like_dom_sf"/>
</dbReference>
<name>A0ABP1DEG6_9APHY</name>
<organism evidence="3 4">
    <name type="scientific">Somion occarium</name>
    <dbReference type="NCBI Taxonomy" id="3059160"/>
    <lineage>
        <taxon>Eukaryota</taxon>
        <taxon>Fungi</taxon>
        <taxon>Dikarya</taxon>
        <taxon>Basidiomycota</taxon>
        <taxon>Agaricomycotina</taxon>
        <taxon>Agaricomycetes</taxon>
        <taxon>Polyporales</taxon>
        <taxon>Cerrenaceae</taxon>
        <taxon>Somion</taxon>
    </lineage>
</organism>
<gene>
    <name evidence="3" type="ORF">GFSPODELE1_LOCUS5772</name>
</gene>
<dbReference type="InterPro" id="IPR051330">
    <property type="entry name" value="Phosphatase_reg/MetRdx"/>
</dbReference>
<dbReference type="Proteomes" id="UP001497453">
    <property type="component" value="Chromosome 4"/>
</dbReference>
<proteinExistence type="inferred from homology"/>
<dbReference type="PANTHER" id="PTHR21021">
    <property type="entry name" value="GAF/PUTATIVE CYTOSKELETAL PROTEIN"/>
    <property type="match status" value="1"/>
</dbReference>
<accession>A0ABP1DEG6</accession>
<protein>
    <recommendedName>
        <fullName evidence="2">GAF domain-containing protein</fullName>
    </recommendedName>
</protein>
<dbReference type="Pfam" id="PF01590">
    <property type="entry name" value="GAF"/>
    <property type="match status" value="1"/>
</dbReference>
<sequence length="205" mass="22347">MPHADAAYVPSGLSKQQFWQHIYEQLAALLEGQRSWVTNLANASSLIYSSLLAYTPHFGDGERAVNWCGFYVDSPLFPTPRYVQVDPGQQPQPTARKLLLAPFCGKPACQLINVTPGKARGVCADAFLQAQTKLVPDVEAYPGHIACDGQTKSEIVCPLILRRQGENNVVVGVLDLDCLAPGGFDEHDVKGLNRIADLVVNACDW</sequence>
<reference evidence="4" key="1">
    <citation type="submission" date="2024-04" db="EMBL/GenBank/DDBJ databases">
        <authorList>
            <person name="Shaw F."/>
            <person name="Minotto A."/>
        </authorList>
    </citation>
    <scope>NUCLEOTIDE SEQUENCE [LARGE SCALE GENOMIC DNA]</scope>
</reference>
<dbReference type="InterPro" id="IPR000614">
    <property type="entry name" value="FRMsr_CS"/>
</dbReference>
<dbReference type="SUPFAM" id="SSF55781">
    <property type="entry name" value="GAF domain-like"/>
    <property type="match status" value="1"/>
</dbReference>